<gene>
    <name evidence="1" type="ORF">M6B38_195095</name>
</gene>
<dbReference type="AlphaFoldDB" id="A0AAX6EDM7"/>
<reference evidence="1" key="1">
    <citation type="journal article" date="2023" name="GigaByte">
        <title>Genome assembly of the bearded iris, Iris pallida Lam.</title>
        <authorList>
            <person name="Bruccoleri R.E."/>
            <person name="Oakeley E.J."/>
            <person name="Faust A.M.E."/>
            <person name="Altorfer M."/>
            <person name="Dessus-Babus S."/>
            <person name="Burckhardt D."/>
            <person name="Oertli M."/>
            <person name="Naumann U."/>
            <person name="Petersen F."/>
            <person name="Wong J."/>
        </authorList>
    </citation>
    <scope>NUCLEOTIDE SEQUENCE</scope>
    <source>
        <strain evidence="1">GSM-AAB239-AS_SAM_17_03QT</strain>
    </source>
</reference>
<keyword evidence="2" id="KW-1185">Reference proteome</keyword>
<proteinExistence type="predicted"/>
<accession>A0AAX6EDM7</accession>
<name>A0AAX6EDM7_IRIPA</name>
<organism evidence="1 2">
    <name type="scientific">Iris pallida</name>
    <name type="common">Sweet iris</name>
    <dbReference type="NCBI Taxonomy" id="29817"/>
    <lineage>
        <taxon>Eukaryota</taxon>
        <taxon>Viridiplantae</taxon>
        <taxon>Streptophyta</taxon>
        <taxon>Embryophyta</taxon>
        <taxon>Tracheophyta</taxon>
        <taxon>Spermatophyta</taxon>
        <taxon>Magnoliopsida</taxon>
        <taxon>Liliopsida</taxon>
        <taxon>Asparagales</taxon>
        <taxon>Iridaceae</taxon>
        <taxon>Iridoideae</taxon>
        <taxon>Irideae</taxon>
        <taxon>Iris</taxon>
    </lineage>
</organism>
<dbReference type="Proteomes" id="UP001140949">
    <property type="component" value="Unassembled WGS sequence"/>
</dbReference>
<reference evidence="1" key="2">
    <citation type="submission" date="2023-04" db="EMBL/GenBank/DDBJ databases">
        <authorList>
            <person name="Bruccoleri R.E."/>
            <person name="Oakeley E.J."/>
            <person name="Faust A.-M."/>
            <person name="Dessus-Babus S."/>
            <person name="Altorfer M."/>
            <person name="Burckhardt D."/>
            <person name="Oertli M."/>
            <person name="Naumann U."/>
            <person name="Petersen F."/>
            <person name="Wong J."/>
        </authorList>
    </citation>
    <scope>NUCLEOTIDE SEQUENCE</scope>
    <source>
        <strain evidence="1">GSM-AAB239-AS_SAM_17_03QT</strain>
        <tissue evidence="1">Leaf</tissue>
    </source>
</reference>
<evidence type="ECO:0000313" key="2">
    <source>
        <dbReference type="Proteomes" id="UP001140949"/>
    </source>
</evidence>
<comment type="caution">
    <text evidence="1">The sequence shown here is derived from an EMBL/GenBank/DDBJ whole genome shotgun (WGS) entry which is preliminary data.</text>
</comment>
<dbReference type="EMBL" id="JANAVB010037419">
    <property type="protein sequence ID" value="KAJ6802070.1"/>
    <property type="molecule type" value="Genomic_DNA"/>
</dbReference>
<sequence>MFVYIVSQHVHNESDLALLLYPSVLHQSFVHAWESLICSCSGDIHEYRFVVLKAILLLQL</sequence>
<evidence type="ECO:0000313" key="1">
    <source>
        <dbReference type="EMBL" id="KAJ6802070.1"/>
    </source>
</evidence>
<protein>
    <submittedName>
        <fullName evidence="1">Uncharacterized protein</fullName>
    </submittedName>
</protein>